<dbReference type="AlphaFoldDB" id="A0A928VWT8"/>
<accession>A0A928VWT8</accession>
<evidence type="ECO:0000256" key="1">
    <source>
        <dbReference type="SAM" id="MobiDB-lite"/>
    </source>
</evidence>
<protein>
    <submittedName>
        <fullName evidence="2">Uncharacterized protein</fullName>
    </submittedName>
</protein>
<sequence>MSPLSPLPPLPPPLLSELRASALPNSPQKGTAIAIAPRGKNRTRLHPPLGYSRTNISVNSEDIRKKTLN</sequence>
<proteinExistence type="predicted"/>
<keyword evidence="3" id="KW-1185">Reference proteome</keyword>
<dbReference type="Proteomes" id="UP000621799">
    <property type="component" value="Unassembled WGS sequence"/>
</dbReference>
<comment type="caution">
    <text evidence="2">The sequence shown here is derived from an EMBL/GenBank/DDBJ whole genome shotgun (WGS) entry which is preliminary data.</text>
</comment>
<evidence type="ECO:0000313" key="3">
    <source>
        <dbReference type="Proteomes" id="UP000621799"/>
    </source>
</evidence>
<reference evidence="2" key="1">
    <citation type="submission" date="2020-10" db="EMBL/GenBank/DDBJ databases">
        <authorList>
            <person name="Castelo-Branco R."/>
            <person name="Eusebio N."/>
            <person name="Adriana R."/>
            <person name="Vieira A."/>
            <person name="Brugerolle De Fraissinette N."/>
            <person name="Rezende De Castro R."/>
            <person name="Schneider M.P."/>
            <person name="Vasconcelos V."/>
            <person name="Leao P.N."/>
        </authorList>
    </citation>
    <scope>NUCLEOTIDE SEQUENCE</scope>
    <source>
        <strain evidence="2">LEGE 11467</strain>
    </source>
</reference>
<organism evidence="2 3">
    <name type="scientific">Zarconia navalis LEGE 11467</name>
    <dbReference type="NCBI Taxonomy" id="1828826"/>
    <lineage>
        <taxon>Bacteria</taxon>
        <taxon>Bacillati</taxon>
        <taxon>Cyanobacteriota</taxon>
        <taxon>Cyanophyceae</taxon>
        <taxon>Oscillatoriophycideae</taxon>
        <taxon>Oscillatoriales</taxon>
        <taxon>Oscillatoriales incertae sedis</taxon>
        <taxon>Zarconia</taxon>
        <taxon>Zarconia navalis</taxon>
    </lineage>
</organism>
<gene>
    <name evidence="2" type="ORF">IQ235_13340</name>
</gene>
<name>A0A928VWT8_9CYAN</name>
<evidence type="ECO:0000313" key="2">
    <source>
        <dbReference type="EMBL" id="MBE9041764.1"/>
    </source>
</evidence>
<feature type="region of interest" description="Disordered" evidence="1">
    <location>
        <begin position="22"/>
        <end position="69"/>
    </location>
</feature>
<dbReference type="EMBL" id="JADEXN010000243">
    <property type="protein sequence ID" value="MBE9041764.1"/>
    <property type="molecule type" value="Genomic_DNA"/>
</dbReference>